<dbReference type="Proteomes" id="UP001152523">
    <property type="component" value="Unassembled WGS sequence"/>
</dbReference>
<proteinExistence type="predicted"/>
<dbReference type="EMBL" id="CAMAPF010001118">
    <property type="protein sequence ID" value="CAH9146880.1"/>
    <property type="molecule type" value="Genomic_DNA"/>
</dbReference>
<sequence>MRGRFEPVEQEALVN</sequence>
<protein>
    <submittedName>
        <fullName evidence="1">Uncharacterized protein</fullName>
    </submittedName>
</protein>
<comment type="caution">
    <text evidence="1">The sequence shown here is derived from an EMBL/GenBank/DDBJ whole genome shotgun (WGS) entry which is preliminary data.</text>
</comment>
<keyword evidence="3" id="KW-1185">Reference proteome</keyword>
<dbReference type="EMBL" id="CAMAPF010000346">
    <property type="protein sequence ID" value="CAH9117039.1"/>
    <property type="molecule type" value="Genomic_DNA"/>
</dbReference>
<evidence type="ECO:0000313" key="3">
    <source>
        <dbReference type="Proteomes" id="UP001152523"/>
    </source>
</evidence>
<gene>
    <name evidence="1" type="ORF">CEPIT_LOCUS21728</name>
    <name evidence="2" type="ORF">CEPIT_LOCUS43317</name>
</gene>
<name>A0AAV0E7W4_9ASTE</name>
<evidence type="ECO:0000313" key="1">
    <source>
        <dbReference type="EMBL" id="CAH9117039.1"/>
    </source>
</evidence>
<evidence type="ECO:0000313" key="2">
    <source>
        <dbReference type="EMBL" id="CAH9146880.1"/>
    </source>
</evidence>
<organism evidence="1 3">
    <name type="scientific">Cuscuta epithymum</name>
    <dbReference type="NCBI Taxonomy" id="186058"/>
    <lineage>
        <taxon>Eukaryota</taxon>
        <taxon>Viridiplantae</taxon>
        <taxon>Streptophyta</taxon>
        <taxon>Embryophyta</taxon>
        <taxon>Tracheophyta</taxon>
        <taxon>Spermatophyta</taxon>
        <taxon>Magnoliopsida</taxon>
        <taxon>eudicotyledons</taxon>
        <taxon>Gunneridae</taxon>
        <taxon>Pentapetalae</taxon>
        <taxon>asterids</taxon>
        <taxon>lamiids</taxon>
        <taxon>Solanales</taxon>
        <taxon>Convolvulaceae</taxon>
        <taxon>Cuscuteae</taxon>
        <taxon>Cuscuta</taxon>
        <taxon>Cuscuta subgen. Cuscuta</taxon>
    </lineage>
</organism>
<reference evidence="1" key="1">
    <citation type="submission" date="2022-07" db="EMBL/GenBank/DDBJ databases">
        <authorList>
            <person name="Macas J."/>
            <person name="Novak P."/>
            <person name="Neumann P."/>
        </authorList>
    </citation>
    <scope>NUCLEOTIDE SEQUENCE</scope>
</reference>
<accession>A0AAV0E7W4</accession>